<evidence type="ECO:0000256" key="1">
    <source>
        <dbReference type="SAM" id="MobiDB-lite"/>
    </source>
</evidence>
<name>A0A7W9JHI7_9MICC</name>
<feature type="transmembrane region" description="Helical" evidence="2">
    <location>
        <begin position="33"/>
        <end position="54"/>
    </location>
</feature>
<dbReference type="CDD" id="cd00118">
    <property type="entry name" value="LysM"/>
    <property type="match status" value="1"/>
</dbReference>
<dbReference type="AlphaFoldDB" id="A0A7W9JHI7"/>
<sequence length="266" mass="27067">MQRITEPARRGRAALPEADGPRADGHRVDAVDAAGLVVLALAAPALLIGAAALLEPGEGAASSELVRLLGLGAGIAGLGLVAWWAVGLLGLVLATVGRRIGRPGFARLGARLTPALLGRVAGAVLGAHMLAAPAAWAEQPAVGPVPVAGWAVSHAAPASTTASAPAAVPEAGWTPRTPVPAPPGASAARDLSDRPTVTVRRGDCLWDIAAAELGPDATPREIDARWRRWHEANRRVIGDDPHLLLPGTVLTAPVFSPHAAPQQGRP</sequence>
<feature type="transmembrane region" description="Helical" evidence="2">
    <location>
        <begin position="116"/>
        <end position="136"/>
    </location>
</feature>
<comment type="caution">
    <text evidence="3">The sequence shown here is derived from an EMBL/GenBank/DDBJ whole genome shotgun (WGS) entry which is preliminary data.</text>
</comment>
<evidence type="ECO:0000313" key="4">
    <source>
        <dbReference type="Proteomes" id="UP000567246"/>
    </source>
</evidence>
<organism evidence="3 4">
    <name type="scientific">Micrococcus endophyticus</name>
    <dbReference type="NCBI Taxonomy" id="455343"/>
    <lineage>
        <taxon>Bacteria</taxon>
        <taxon>Bacillati</taxon>
        <taxon>Actinomycetota</taxon>
        <taxon>Actinomycetes</taxon>
        <taxon>Micrococcales</taxon>
        <taxon>Micrococcaceae</taxon>
        <taxon>Micrococcus</taxon>
    </lineage>
</organism>
<feature type="transmembrane region" description="Helical" evidence="2">
    <location>
        <begin position="74"/>
        <end position="96"/>
    </location>
</feature>
<dbReference type="InterPro" id="IPR018392">
    <property type="entry name" value="LysM"/>
</dbReference>
<proteinExistence type="predicted"/>
<feature type="region of interest" description="Disordered" evidence="1">
    <location>
        <begin position="1"/>
        <end position="24"/>
    </location>
</feature>
<keyword evidence="2" id="KW-0472">Membrane</keyword>
<evidence type="ECO:0000256" key="2">
    <source>
        <dbReference type="SAM" id="Phobius"/>
    </source>
</evidence>
<evidence type="ECO:0000313" key="3">
    <source>
        <dbReference type="EMBL" id="MBB5847834.1"/>
    </source>
</evidence>
<evidence type="ECO:0008006" key="5">
    <source>
        <dbReference type="Google" id="ProtNLM"/>
    </source>
</evidence>
<reference evidence="3 4" key="1">
    <citation type="submission" date="2020-08" db="EMBL/GenBank/DDBJ databases">
        <title>Sequencing the genomes of 1000 actinobacteria strains.</title>
        <authorList>
            <person name="Klenk H.-P."/>
        </authorList>
    </citation>
    <scope>NUCLEOTIDE SEQUENCE [LARGE SCALE GENOMIC DNA]</scope>
    <source>
        <strain evidence="3 4">DSM 17945</strain>
    </source>
</reference>
<dbReference type="Proteomes" id="UP000567246">
    <property type="component" value="Unassembled WGS sequence"/>
</dbReference>
<dbReference type="Gene3D" id="3.10.350.10">
    <property type="entry name" value="LysM domain"/>
    <property type="match status" value="1"/>
</dbReference>
<dbReference type="InterPro" id="IPR036779">
    <property type="entry name" value="LysM_dom_sf"/>
</dbReference>
<dbReference type="EMBL" id="JACHMW010000001">
    <property type="protein sequence ID" value="MBB5847834.1"/>
    <property type="molecule type" value="Genomic_DNA"/>
</dbReference>
<keyword evidence="4" id="KW-1185">Reference proteome</keyword>
<keyword evidence="2" id="KW-0812">Transmembrane</keyword>
<protein>
    <recommendedName>
        <fullName evidence="5">LysM domain-containing protein</fullName>
    </recommendedName>
</protein>
<dbReference type="RefSeq" id="WP_246416847.1">
    <property type="nucleotide sequence ID" value="NZ_BAABAG010000010.1"/>
</dbReference>
<keyword evidence="2" id="KW-1133">Transmembrane helix</keyword>
<gene>
    <name evidence="3" type="ORF">HDA33_000398</name>
</gene>
<accession>A0A7W9JHI7</accession>